<dbReference type="AlphaFoldDB" id="A0A178XZ48"/>
<evidence type="ECO:0000259" key="4">
    <source>
        <dbReference type="PROSITE" id="PS50943"/>
    </source>
</evidence>
<dbReference type="STRING" id="1472378.AU381_00205"/>
<keyword evidence="6" id="KW-1185">Reference proteome</keyword>
<evidence type="ECO:0000256" key="3">
    <source>
        <dbReference type="ARBA" id="ARBA00023163"/>
    </source>
</evidence>
<dbReference type="OrthoDB" id="528805at2"/>
<dbReference type="GO" id="GO:0003677">
    <property type="term" value="F:DNA binding"/>
    <property type="evidence" value="ECO:0007669"/>
    <property type="project" value="UniProtKB-KW"/>
</dbReference>
<dbReference type="InterPro" id="IPR036286">
    <property type="entry name" value="LexA/Signal_pep-like_sf"/>
</dbReference>
<dbReference type="CDD" id="cd00093">
    <property type="entry name" value="HTH_XRE"/>
    <property type="match status" value="1"/>
</dbReference>
<protein>
    <submittedName>
        <fullName evidence="5">Repressor</fullName>
    </submittedName>
</protein>
<proteinExistence type="predicted"/>
<dbReference type="Gene3D" id="1.10.260.40">
    <property type="entry name" value="lambda repressor-like DNA-binding domains"/>
    <property type="match status" value="1"/>
</dbReference>
<dbReference type="SUPFAM" id="SSF51306">
    <property type="entry name" value="LexA/Signal peptidase"/>
    <property type="match status" value="1"/>
</dbReference>
<dbReference type="RefSeq" id="WP_064241815.1">
    <property type="nucleotide sequence ID" value="NZ_LPUX01000053.1"/>
</dbReference>
<dbReference type="InterPro" id="IPR001387">
    <property type="entry name" value="Cro/C1-type_HTH"/>
</dbReference>
<dbReference type="SUPFAM" id="SSF47413">
    <property type="entry name" value="lambda repressor-like DNA-binding domains"/>
    <property type="match status" value="1"/>
</dbReference>
<evidence type="ECO:0000256" key="1">
    <source>
        <dbReference type="ARBA" id="ARBA00023015"/>
    </source>
</evidence>
<reference evidence="5 6" key="1">
    <citation type="journal article" date="2016" name="Int. J. Syst. Evol. Microbiol.">
        <title>Ensifer glycinis sp. nov., an novel rhizobial species associated with Glycine spp.</title>
        <authorList>
            <person name="Yan H."/>
            <person name="Yan J."/>
            <person name="Sui X.H."/>
            <person name="Wang E.T."/>
            <person name="Chen W.X."/>
            <person name="Zhang X.X."/>
            <person name="Chen W.F."/>
        </authorList>
    </citation>
    <scope>NUCLEOTIDE SEQUENCE [LARGE SCALE GENOMIC DNA]</scope>
    <source>
        <strain evidence="5 6">CCBAU 23380</strain>
    </source>
</reference>
<dbReference type="InterPro" id="IPR015927">
    <property type="entry name" value="Peptidase_S24_S26A/B/C"/>
</dbReference>
<dbReference type="InterPro" id="IPR039418">
    <property type="entry name" value="LexA-like"/>
</dbReference>
<dbReference type="PANTHER" id="PTHR40661:SF1">
    <property type="entry name" value="HTH CRO_C1-TYPE DOMAIN-CONTAINING PROTEIN"/>
    <property type="match status" value="1"/>
</dbReference>
<dbReference type="SMART" id="SM00530">
    <property type="entry name" value="HTH_XRE"/>
    <property type="match status" value="1"/>
</dbReference>
<dbReference type="Proteomes" id="UP000094025">
    <property type="component" value="Unassembled WGS sequence"/>
</dbReference>
<evidence type="ECO:0000313" key="6">
    <source>
        <dbReference type="Proteomes" id="UP000094025"/>
    </source>
</evidence>
<accession>A0A178XZ48</accession>
<evidence type="ECO:0000313" key="5">
    <source>
        <dbReference type="EMBL" id="OAP40384.1"/>
    </source>
</evidence>
<dbReference type="Pfam" id="PF00717">
    <property type="entry name" value="Peptidase_S24"/>
    <property type="match status" value="1"/>
</dbReference>
<gene>
    <name evidence="5" type="ORF">AU381_00205</name>
</gene>
<comment type="caution">
    <text evidence="5">The sequence shown here is derived from an EMBL/GenBank/DDBJ whole genome shotgun (WGS) entry which is preliminary data.</text>
</comment>
<organism evidence="5 6">
    <name type="scientific">Sinorhizobium glycinis</name>
    <dbReference type="NCBI Taxonomy" id="1472378"/>
    <lineage>
        <taxon>Bacteria</taxon>
        <taxon>Pseudomonadati</taxon>
        <taxon>Pseudomonadota</taxon>
        <taxon>Alphaproteobacteria</taxon>
        <taxon>Hyphomicrobiales</taxon>
        <taxon>Rhizobiaceae</taxon>
        <taxon>Sinorhizobium/Ensifer group</taxon>
        <taxon>Sinorhizobium</taxon>
    </lineage>
</organism>
<keyword evidence="1" id="KW-0805">Transcription regulation</keyword>
<name>A0A178XZ48_9HYPH</name>
<dbReference type="EMBL" id="LPUX01000053">
    <property type="protein sequence ID" value="OAP40384.1"/>
    <property type="molecule type" value="Genomic_DNA"/>
</dbReference>
<evidence type="ECO:0000256" key="2">
    <source>
        <dbReference type="ARBA" id="ARBA00023125"/>
    </source>
</evidence>
<keyword evidence="3" id="KW-0804">Transcription</keyword>
<feature type="domain" description="HTH cro/C1-type" evidence="4">
    <location>
        <begin position="17"/>
        <end position="61"/>
    </location>
</feature>
<dbReference type="CDD" id="cd06529">
    <property type="entry name" value="S24_LexA-like"/>
    <property type="match status" value="1"/>
</dbReference>
<dbReference type="PANTHER" id="PTHR40661">
    <property type="match status" value="1"/>
</dbReference>
<dbReference type="Pfam" id="PF01381">
    <property type="entry name" value="HTH_3"/>
    <property type="match status" value="1"/>
</dbReference>
<dbReference type="InterPro" id="IPR010982">
    <property type="entry name" value="Lambda_DNA-bd_dom_sf"/>
</dbReference>
<dbReference type="PROSITE" id="PS50943">
    <property type="entry name" value="HTH_CROC1"/>
    <property type="match status" value="1"/>
</dbReference>
<sequence length="251" mass="27452">MTKNWLDPFLKASKIASQEELAEAIGVSRATVNRLANDHSLLKRDRAEVLAGVLGTTAEALILNRPPRHSSLVSSFDPDTDGAHDDEPSYGYTREHWQAQIKGAIPEIDVKLGAGEGAIGEVINLPVSASSVSGHEVVAEWFIPDAYLRNEAKASPNNTIVMEVVGDSMFPTYSPGDRVIVDLAQNRFVSDTVYAISDGASEPQIKRLQRVMFSDPVQVDIISDNQHLRTITVELDRLTIIGRICGHIARK</sequence>
<keyword evidence="2" id="KW-0238">DNA-binding</keyword>
<dbReference type="Gene3D" id="2.10.109.10">
    <property type="entry name" value="Umud Fragment, subunit A"/>
    <property type="match status" value="1"/>
</dbReference>